<dbReference type="GO" id="GO:0016272">
    <property type="term" value="C:prefoldin complex"/>
    <property type="evidence" value="ECO:0007669"/>
    <property type="project" value="InterPro"/>
</dbReference>
<evidence type="ECO:0000256" key="1">
    <source>
        <dbReference type="ARBA" id="ARBA00008045"/>
    </source>
</evidence>
<dbReference type="GO" id="GO:0005737">
    <property type="term" value="C:cytoplasm"/>
    <property type="evidence" value="ECO:0007669"/>
    <property type="project" value="TreeGrafter"/>
</dbReference>
<dbReference type="AlphaFoldDB" id="C4JTM4"/>
<dbReference type="STRING" id="336963.C4JTM4"/>
<accession>C4JTM4</accession>
<dbReference type="SUPFAM" id="SSF46579">
    <property type="entry name" value="Prefoldin"/>
    <property type="match status" value="1"/>
</dbReference>
<dbReference type="PANTHER" id="PTHR20903">
    <property type="entry name" value="PREFOLDIN SUBUNIT 1-RELATED"/>
    <property type="match status" value="1"/>
</dbReference>
<dbReference type="KEGG" id="ure:UREG_05813"/>
<evidence type="ECO:0000256" key="2">
    <source>
        <dbReference type="ARBA" id="ARBA00023186"/>
    </source>
</evidence>
<feature type="coiled-coil region" evidence="3">
    <location>
        <begin position="76"/>
        <end position="110"/>
    </location>
</feature>
<dbReference type="Proteomes" id="UP000002058">
    <property type="component" value="Unassembled WGS sequence"/>
</dbReference>
<dbReference type="Gene3D" id="1.10.287.370">
    <property type="match status" value="1"/>
</dbReference>
<evidence type="ECO:0000313" key="4">
    <source>
        <dbReference type="EMBL" id="EEP80971.1"/>
    </source>
</evidence>
<reference evidence="5" key="1">
    <citation type="journal article" date="2009" name="Genome Res.">
        <title>Comparative genomic analyses of the human fungal pathogens Coccidioides and their relatives.</title>
        <authorList>
            <person name="Sharpton T.J."/>
            <person name="Stajich J.E."/>
            <person name="Rounsley S.D."/>
            <person name="Gardner M.J."/>
            <person name="Wortman J.R."/>
            <person name="Jordar V.S."/>
            <person name="Maiti R."/>
            <person name="Kodira C.D."/>
            <person name="Neafsey D.E."/>
            <person name="Zeng Q."/>
            <person name="Hung C.-Y."/>
            <person name="McMahan C."/>
            <person name="Muszewska A."/>
            <person name="Grynberg M."/>
            <person name="Mandel M.A."/>
            <person name="Kellner E.M."/>
            <person name="Barker B.M."/>
            <person name="Galgiani J.N."/>
            <person name="Orbach M.J."/>
            <person name="Kirkland T.N."/>
            <person name="Cole G.T."/>
            <person name="Henn M.R."/>
            <person name="Birren B.W."/>
            <person name="Taylor J.W."/>
        </authorList>
    </citation>
    <scope>NUCLEOTIDE SEQUENCE [LARGE SCALE GENOMIC DNA]</scope>
    <source>
        <strain evidence="5">UAMH 1704</strain>
    </source>
</reference>
<keyword evidence="2" id="KW-0143">Chaperone</keyword>
<dbReference type="OrthoDB" id="2015447at2759"/>
<dbReference type="CDD" id="cd23164">
    <property type="entry name" value="Prefoldin_1"/>
    <property type="match status" value="1"/>
</dbReference>
<dbReference type="GO" id="GO:0044183">
    <property type="term" value="F:protein folding chaperone"/>
    <property type="evidence" value="ECO:0007669"/>
    <property type="project" value="TreeGrafter"/>
</dbReference>
<evidence type="ECO:0008006" key="6">
    <source>
        <dbReference type="Google" id="ProtNLM"/>
    </source>
</evidence>
<dbReference type="GeneID" id="8443558"/>
<dbReference type="EMBL" id="CH476617">
    <property type="protein sequence ID" value="EEP80971.1"/>
    <property type="molecule type" value="Genomic_DNA"/>
</dbReference>
<name>C4JTM4_UNCRE</name>
<keyword evidence="3" id="KW-0175">Coiled coil</keyword>
<dbReference type="RefSeq" id="XP_002585124.1">
    <property type="nucleotide sequence ID" value="XM_002585078.1"/>
</dbReference>
<evidence type="ECO:0000256" key="3">
    <source>
        <dbReference type="SAM" id="Coils"/>
    </source>
</evidence>
<dbReference type="PANTHER" id="PTHR20903:SF0">
    <property type="entry name" value="PREFOLDIN SUBUNIT 1"/>
    <property type="match status" value="1"/>
</dbReference>
<dbReference type="InParanoid" id="C4JTM4"/>
<sequence>MSIPNQALQKLVQEIEAQAIASQQQIGLVKSQITSKQRDMRLLELTSNEIGQVPKGTNVYEGVGKMFVATPMEKVNMRLSNEQKGLKTDITNLEKRLHYLETTFKNSQNQIEQIFRTGGRIAAGREALGEVLELEARAVINSQVHREQKVRAFNSYTWVAERSWGDRYELAAWYFKCRQQRAPQASLPPSLDPAVHFQIAQELRPVFSDAFQAFRSARWQQSWPLMPRSVEALSTAQNGQRW</sequence>
<protein>
    <recommendedName>
        <fullName evidence="6">Prefoldin subunit 1</fullName>
    </recommendedName>
</protein>
<dbReference type="eggNOG" id="KOG3501">
    <property type="taxonomic scope" value="Eukaryota"/>
</dbReference>
<keyword evidence="5" id="KW-1185">Reference proteome</keyword>
<dbReference type="Pfam" id="PF01920">
    <property type="entry name" value="Prefoldin_2"/>
    <property type="match status" value="1"/>
</dbReference>
<dbReference type="GO" id="GO:0051082">
    <property type="term" value="F:unfolded protein binding"/>
    <property type="evidence" value="ECO:0007669"/>
    <property type="project" value="InterPro"/>
</dbReference>
<dbReference type="InterPro" id="IPR009053">
    <property type="entry name" value="Prefoldin"/>
</dbReference>
<comment type="similarity">
    <text evidence="1">Belongs to the prefoldin subunit beta family.</text>
</comment>
<dbReference type="InterPro" id="IPR002777">
    <property type="entry name" value="PFD_beta-like"/>
</dbReference>
<dbReference type="HOGENOM" id="CLU_1147921_0_0_1"/>
<evidence type="ECO:0000313" key="5">
    <source>
        <dbReference type="Proteomes" id="UP000002058"/>
    </source>
</evidence>
<gene>
    <name evidence="4" type="ORF">UREG_05813</name>
</gene>
<dbReference type="VEuPathDB" id="FungiDB:UREG_05813"/>
<organism evidence="4 5">
    <name type="scientific">Uncinocarpus reesii (strain UAMH 1704)</name>
    <dbReference type="NCBI Taxonomy" id="336963"/>
    <lineage>
        <taxon>Eukaryota</taxon>
        <taxon>Fungi</taxon>
        <taxon>Dikarya</taxon>
        <taxon>Ascomycota</taxon>
        <taxon>Pezizomycotina</taxon>
        <taxon>Eurotiomycetes</taxon>
        <taxon>Eurotiomycetidae</taxon>
        <taxon>Onygenales</taxon>
        <taxon>Onygenaceae</taxon>
        <taxon>Uncinocarpus</taxon>
    </lineage>
</organism>
<proteinExistence type="inferred from homology"/>